<gene>
    <name evidence="1" type="ORF">LITE_LOCUS1672</name>
</gene>
<organism evidence="1 2">
    <name type="scientific">Linum tenue</name>
    <dbReference type="NCBI Taxonomy" id="586396"/>
    <lineage>
        <taxon>Eukaryota</taxon>
        <taxon>Viridiplantae</taxon>
        <taxon>Streptophyta</taxon>
        <taxon>Embryophyta</taxon>
        <taxon>Tracheophyta</taxon>
        <taxon>Spermatophyta</taxon>
        <taxon>Magnoliopsida</taxon>
        <taxon>eudicotyledons</taxon>
        <taxon>Gunneridae</taxon>
        <taxon>Pentapetalae</taxon>
        <taxon>rosids</taxon>
        <taxon>fabids</taxon>
        <taxon>Malpighiales</taxon>
        <taxon>Linaceae</taxon>
        <taxon>Linum</taxon>
    </lineage>
</organism>
<protein>
    <submittedName>
        <fullName evidence="1">Uncharacterized protein</fullName>
    </submittedName>
</protein>
<accession>A0AAV0GY17</accession>
<evidence type="ECO:0000313" key="2">
    <source>
        <dbReference type="Proteomes" id="UP001154282"/>
    </source>
</evidence>
<proteinExistence type="predicted"/>
<sequence length="48" mass="5663">MSTEFVRQASCRTYLIHIDVPRLFCSKGLTSWEFRIWSDQEVIASQAR</sequence>
<evidence type="ECO:0000313" key="1">
    <source>
        <dbReference type="EMBL" id="CAI0377920.1"/>
    </source>
</evidence>
<dbReference type="AlphaFoldDB" id="A0AAV0GY17"/>
<keyword evidence="2" id="KW-1185">Reference proteome</keyword>
<reference evidence="1" key="1">
    <citation type="submission" date="2022-08" db="EMBL/GenBank/DDBJ databases">
        <authorList>
            <person name="Gutierrez-Valencia J."/>
        </authorList>
    </citation>
    <scope>NUCLEOTIDE SEQUENCE</scope>
</reference>
<dbReference type="EMBL" id="CAMGYJ010000002">
    <property type="protein sequence ID" value="CAI0377920.1"/>
    <property type="molecule type" value="Genomic_DNA"/>
</dbReference>
<dbReference type="Proteomes" id="UP001154282">
    <property type="component" value="Unassembled WGS sequence"/>
</dbReference>
<name>A0AAV0GY17_9ROSI</name>
<comment type="caution">
    <text evidence="1">The sequence shown here is derived from an EMBL/GenBank/DDBJ whole genome shotgun (WGS) entry which is preliminary data.</text>
</comment>